<dbReference type="SUPFAM" id="SSF53756">
    <property type="entry name" value="UDP-Glycosyltransferase/glycogen phosphorylase"/>
    <property type="match status" value="1"/>
</dbReference>
<dbReference type="OrthoDB" id="3661391at2"/>
<dbReference type="STRING" id="933944.AN215_12655"/>
<organism evidence="1 2">
    <name type="scientific">Streptomyces abyssalis</name>
    <dbReference type="NCBI Taxonomy" id="933944"/>
    <lineage>
        <taxon>Bacteria</taxon>
        <taxon>Bacillati</taxon>
        <taxon>Actinomycetota</taxon>
        <taxon>Actinomycetes</taxon>
        <taxon>Kitasatosporales</taxon>
        <taxon>Streptomycetaceae</taxon>
        <taxon>Streptomyces</taxon>
    </lineage>
</organism>
<sequence>MAGSAWLNGPVGLGADSRVLRRGCRSVLVVVPFLVAGIRLLDVLALLKSDHRVVVMFTVAPAGNGSMCHGAAEFVRSRGGLLLPWEQAVQCEFDLVLAASETAVEQLHGKVMLLPHGAGMLASRSRARSAGPDAQPAHGLDRGALVHRGRLVPAALGLTHEGELGVLQESCPEALPVAIVAGDVCFDRLVASMPLRERYRQALGVADGQQLVMVTSTWQPESALGSHPDLVEQMLDELPPKEYRVAAVLHPNIWGVHGAWQVQAWLEDCLRAGLLLLPPEEGWRAALVAADAVVGDHGSVTSYAAATGAPVLLTPSPPECFLRPGSLAEVVSQGAGRLRLDRSLPEQLQGVLGRRSPHWQARVAGLITSRPGQAAEILRRAMYGLLDLREPCRAVTNAPVPLPTAVGADQSPVCGEPE</sequence>
<dbReference type="InterPro" id="IPR043148">
    <property type="entry name" value="TagF_C"/>
</dbReference>
<name>A0A1E7JPX7_9ACTN</name>
<dbReference type="AlphaFoldDB" id="A0A1E7JPX7"/>
<evidence type="ECO:0000313" key="1">
    <source>
        <dbReference type="EMBL" id="OEU90341.1"/>
    </source>
</evidence>
<reference evidence="1 2" key="1">
    <citation type="journal article" date="2016" name="Front. Microbiol.">
        <title>Comparative Genomics Analysis of Streptomyces Species Reveals Their Adaptation to the Marine Environment and Their Diversity at the Genomic Level.</title>
        <authorList>
            <person name="Tian X."/>
            <person name="Zhang Z."/>
            <person name="Yang T."/>
            <person name="Chen M."/>
            <person name="Li J."/>
            <person name="Chen F."/>
            <person name="Yang J."/>
            <person name="Li W."/>
            <person name="Zhang B."/>
            <person name="Zhang Z."/>
            <person name="Wu J."/>
            <person name="Zhang C."/>
            <person name="Long L."/>
            <person name="Xiao J."/>
        </authorList>
    </citation>
    <scope>NUCLEOTIDE SEQUENCE [LARGE SCALE GENOMIC DNA]</scope>
    <source>
        <strain evidence="1 2">SCSIO 10390</strain>
    </source>
</reference>
<gene>
    <name evidence="1" type="ORF">AN215_12655</name>
</gene>
<dbReference type="Gene3D" id="3.40.50.12580">
    <property type="match status" value="1"/>
</dbReference>
<proteinExistence type="predicted"/>
<evidence type="ECO:0000313" key="2">
    <source>
        <dbReference type="Proteomes" id="UP000176087"/>
    </source>
</evidence>
<dbReference type="EMBL" id="LJGT01000038">
    <property type="protein sequence ID" value="OEU90341.1"/>
    <property type="molecule type" value="Genomic_DNA"/>
</dbReference>
<protein>
    <recommendedName>
        <fullName evidence="3">UDP-N-acetylglucosamine 2-epimerase domain-containing protein</fullName>
    </recommendedName>
</protein>
<keyword evidence="2" id="KW-1185">Reference proteome</keyword>
<dbReference type="PATRIC" id="fig|933944.5.peg.5585"/>
<accession>A0A1E7JPX7</accession>
<evidence type="ECO:0008006" key="3">
    <source>
        <dbReference type="Google" id="ProtNLM"/>
    </source>
</evidence>
<dbReference type="Proteomes" id="UP000176087">
    <property type="component" value="Unassembled WGS sequence"/>
</dbReference>
<comment type="caution">
    <text evidence="1">The sequence shown here is derived from an EMBL/GenBank/DDBJ whole genome shotgun (WGS) entry which is preliminary data.</text>
</comment>